<keyword evidence="3" id="KW-1185">Reference proteome</keyword>
<name>A0AAD7B2B9_9AGAR</name>
<accession>A0AAD7B2B9</accession>
<protein>
    <submittedName>
        <fullName evidence="2">Uncharacterized protein</fullName>
    </submittedName>
</protein>
<feature type="compositionally biased region" description="Acidic residues" evidence="1">
    <location>
        <begin position="98"/>
        <end position="107"/>
    </location>
</feature>
<organism evidence="2 3">
    <name type="scientific">Roridomyces roridus</name>
    <dbReference type="NCBI Taxonomy" id="1738132"/>
    <lineage>
        <taxon>Eukaryota</taxon>
        <taxon>Fungi</taxon>
        <taxon>Dikarya</taxon>
        <taxon>Basidiomycota</taxon>
        <taxon>Agaricomycotina</taxon>
        <taxon>Agaricomycetes</taxon>
        <taxon>Agaricomycetidae</taxon>
        <taxon>Agaricales</taxon>
        <taxon>Marasmiineae</taxon>
        <taxon>Mycenaceae</taxon>
        <taxon>Roridomyces</taxon>
    </lineage>
</organism>
<feature type="region of interest" description="Disordered" evidence="1">
    <location>
        <begin position="79"/>
        <end position="121"/>
    </location>
</feature>
<proteinExistence type="predicted"/>
<sequence>MHPSSWHHRTTNNFKALNREGRAICRIVYAHDWTVMRIARIFGIPPKRVTKAIHNVYAPPDVVSEDYERVRDPEFARYFPPVESKSESRPESPLTAMDDSDDSDYSEEGTRVRTVKKPSRNKYTPVGHNASALHSFLENILHVDFSQHHALLVERGFTMPRLKIIASWPESAIKEALQRTLLIECEFTSDAAIGMTPFEVITLEWIAWAQGAWHVYPRTSSPLLCLVSFRSEINVKQPPNTNTSTTLVSFLLTIMGFDLTAHHSLLDTQGFDVQRLTLMGAWEVEDLRETLRRTLYRDFVPGGMSALEVLALEFVVRDCEWRGS</sequence>
<reference evidence="2" key="1">
    <citation type="submission" date="2023-03" db="EMBL/GenBank/DDBJ databases">
        <title>Massive genome expansion in bonnet fungi (Mycena s.s.) driven by repeated elements and novel gene families across ecological guilds.</title>
        <authorList>
            <consortium name="Lawrence Berkeley National Laboratory"/>
            <person name="Harder C.B."/>
            <person name="Miyauchi S."/>
            <person name="Viragh M."/>
            <person name="Kuo A."/>
            <person name="Thoen E."/>
            <person name="Andreopoulos B."/>
            <person name="Lu D."/>
            <person name="Skrede I."/>
            <person name="Drula E."/>
            <person name="Henrissat B."/>
            <person name="Morin E."/>
            <person name="Kohler A."/>
            <person name="Barry K."/>
            <person name="LaButti K."/>
            <person name="Morin E."/>
            <person name="Salamov A."/>
            <person name="Lipzen A."/>
            <person name="Mereny Z."/>
            <person name="Hegedus B."/>
            <person name="Baldrian P."/>
            <person name="Stursova M."/>
            <person name="Weitz H."/>
            <person name="Taylor A."/>
            <person name="Grigoriev I.V."/>
            <person name="Nagy L.G."/>
            <person name="Martin F."/>
            <person name="Kauserud H."/>
        </authorList>
    </citation>
    <scope>NUCLEOTIDE SEQUENCE</scope>
    <source>
        <strain evidence="2">9284</strain>
    </source>
</reference>
<evidence type="ECO:0000313" key="2">
    <source>
        <dbReference type="EMBL" id="KAJ7607727.1"/>
    </source>
</evidence>
<dbReference type="AlphaFoldDB" id="A0AAD7B2B9"/>
<evidence type="ECO:0000313" key="3">
    <source>
        <dbReference type="Proteomes" id="UP001221142"/>
    </source>
</evidence>
<dbReference type="Proteomes" id="UP001221142">
    <property type="component" value="Unassembled WGS sequence"/>
</dbReference>
<evidence type="ECO:0000256" key="1">
    <source>
        <dbReference type="SAM" id="MobiDB-lite"/>
    </source>
</evidence>
<dbReference type="EMBL" id="JARKIF010000048">
    <property type="protein sequence ID" value="KAJ7607727.1"/>
    <property type="molecule type" value="Genomic_DNA"/>
</dbReference>
<comment type="caution">
    <text evidence="2">The sequence shown here is derived from an EMBL/GenBank/DDBJ whole genome shotgun (WGS) entry which is preliminary data.</text>
</comment>
<gene>
    <name evidence="2" type="ORF">FB45DRAFT_394033</name>
</gene>